<comment type="caution">
    <text evidence="13">The sequence shown here is derived from an EMBL/GenBank/DDBJ whole genome shotgun (WGS) entry which is preliminary data.</text>
</comment>
<comment type="catalytic activity">
    <reaction evidence="9">
        <text>(6S)-5,6,7,8-tetrahydrofolyl-(gamma-L-Glu)(n) + L-glutamate + ATP = (6S)-5,6,7,8-tetrahydrofolyl-(gamma-L-Glu)(n+1) + ADP + phosphate + H(+)</text>
        <dbReference type="Rhea" id="RHEA:10580"/>
        <dbReference type="Rhea" id="RHEA-COMP:14738"/>
        <dbReference type="Rhea" id="RHEA-COMP:14740"/>
        <dbReference type="ChEBI" id="CHEBI:15378"/>
        <dbReference type="ChEBI" id="CHEBI:29985"/>
        <dbReference type="ChEBI" id="CHEBI:30616"/>
        <dbReference type="ChEBI" id="CHEBI:43474"/>
        <dbReference type="ChEBI" id="CHEBI:141005"/>
        <dbReference type="ChEBI" id="CHEBI:456216"/>
        <dbReference type="EC" id="6.3.2.17"/>
    </reaction>
</comment>
<dbReference type="Gene3D" id="3.90.190.20">
    <property type="entry name" value="Mur ligase, C-terminal domain"/>
    <property type="match status" value="1"/>
</dbReference>
<organism evidence="13 14">
    <name type="scientific">Oceanobacillus kapialis</name>
    <dbReference type="NCBI Taxonomy" id="481353"/>
    <lineage>
        <taxon>Bacteria</taxon>
        <taxon>Bacillati</taxon>
        <taxon>Bacillota</taxon>
        <taxon>Bacilli</taxon>
        <taxon>Bacillales</taxon>
        <taxon>Bacillaceae</taxon>
        <taxon>Oceanobacillus</taxon>
    </lineage>
</organism>
<keyword evidence="4" id="KW-0479">Metal-binding</keyword>
<dbReference type="Proteomes" id="UP001597451">
    <property type="component" value="Unassembled WGS sequence"/>
</dbReference>
<evidence type="ECO:0000313" key="13">
    <source>
        <dbReference type="EMBL" id="MFD2628688.1"/>
    </source>
</evidence>
<reference evidence="14" key="1">
    <citation type="journal article" date="2019" name="Int. J. Syst. Evol. Microbiol.">
        <title>The Global Catalogue of Microorganisms (GCM) 10K type strain sequencing project: providing services to taxonomists for standard genome sequencing and annotation.</title>
        <authorList>
            <consortium name="The Broad Institute Genomics Platform"/>
            <consortium name="The Broad Institute Genome Sequencing Center for Infectious Disease"/>
            <person name="Wu L."/>
            <person name="Ma J."/>
        </authorList>
    </citation>
    <scope>NUCLEOTIDE SEQUENCE [LARGE SCALE GENOMIC DNA]</scope>
    <source>
        <strain evidence="14">TISTR 1858</strain>
    </source>
</reference>
<dbReference type="PANTHER" id="PTHR11136:SF0">
    <property type="entry name" value="DIHYDROFOLATE SYNTHETASE-RELATED"/>
    <property type="match status" value="1"/>
</dbReference>
<evidence type="ECO:0000259" key="12">
    <source>
        <dbReference type="Pfam" id="PF08245"/>
    </source>
</evidence>
<evidence type="ECO:0000259" key="11">
    <source>
        <dbReference type="Pfam" id="PF02875"/>
    </source>
</evidence>
<feature type="domain" description="Mur ligase central" evidence="12">
    <location>
        <begin position="46"/>
        <end position="267"/>
    </location>
</feature>
<evidence type="ECO:0000256" key="6">
    <source>
        <dbReference type="ARBA" id="ARBA00022840"/>
    </source>
</evidence>
<dbReference type="NCBIfam" id="TIGR01499">
    <property type="entry name" value="folC"/>
    <property type="match status" value="1"/>
</dbReference>
<keyword evidence="14" id="KW-1185">Reference proteome</keyword>
<dbReference type="EC" id="6.3.2.17" evidence="2"/>
<name>A0ABW5PZK3_9BACI</name>
<dbReference type="Pfam" id="PF02875">
    <property type="entry name" value="Mur_ligase_C"/>
    <property type="match status" value="1"/>
</dbReference>
<dbReference type="InterPro" id="IPR001645">
    <property type="entry name" value="Folylpolyglutamate_synth"/>
</dbReference>
<dbReference type="GO" id="GO:0016874">
    <property type="term" value="F:ligase activity"/>
    <property type="evidence" value="ECO:0007669"/>
    <property type="project" value="UniProtKB-KW"/>
</dbReference>
<proteinExistence type="inferred from homology"/>
<evidence type="ECO:0000313" key="14">
    <source>
        <dbReference type="Proteomes" id="UP001597451"/>
    </source>
</evidence>
<evidence type="ECO:0000256" key="3">
    <source>
        <dbReference type="ARBA" id="ARBA00022598"/>
    </source>
</evidence>
<evidence type="ECO:0000256" key="9">
    <source>
        <dbReference type="ARBA" id="ARBA00047493"/>
    </source>
</evidence>
<keyword evidence="7" id="KW-0460">Magnesium</keyword>
<evidence type="ECO:0000256" key="10">
    <source>
        <dbReference type="PIRNR" id="PIRNR001563"/>
    </source>
</evidence>
<evidence type="ECO:0000256" key="4">
    <source>
        <dbReference type="ARBA" id="ARBA00022723"/>
    </source>
</evidence>
<dbReference type="InterPro" id="IPR004101">
    <property type="entry name" value="Mur_ligase_C"/>
</dbReference>
<dbReference type="PIRSF" id="PIRSF001563">
    <property type="entry name" value="Folylpolyglu_synth"/>
    <property type="match status" value="1"/>
</dbReference>
<dbReference type="RefSeq" id="WP_379561423.1">
    <property type="nucleotide sequence ID" value="NZ_JBHUMX010000019.1"/>
</dbReference>
<dbReference type="InterPro" id="IPR036615">
    <property type="entry name" value="Mur_ligase_C_dom_sf"/>
</dbReference>
<evidence type="ECO:0000256" key="7">
    <source>
        <dbReference type="ARBA" id="ARBA00022842"/>
    </source>
</evidence>
<gene>
    <name evidence="13" type="ORF">ACFSUN_07795</name>
</gene>
<dbReference type="Pfam" id="PF08245">
    <property type="entry name" value="Mur_ligase_M"/>
    <property type="match status" value="1"/>
</dbReference>
<dbReference type="PANTHER" id="PTHR11136">
    <property type="entry name" value="FOLYLPOLYGLUTAMATE SYNTHASE-RELATED"/>
    <property type="match status" value="1"/>
</dbReference>
<evidence type="ECO:0000256" key="1">
    <source>
        <dbReference type="ARBA" id="ARBA00008276"/>
    </source>
</evidence>
<evidence type="ECO:0000256" key="5">
    <source>
        <dbReference type="ARBA" id="ARBA00022741"/>
    </source>
</evidence>
<evidence type="ECO:0000256" key="8">
    <source>
        <dbReference type="ARBA" id="ARBA00030592"/>
    </source>
</evidence>
<evidence type="ECO:0000256" key="2">
    <source>
        <dbReference type="ARBA" id="ARBA00013025"/>
    </source>
</evidence>
<keyword evidence="5 10" id="KW-0547">Nucleotide-binding</keyword>
<dbReference type="Gene3D" id="3.40.1190.10">
    <property type="entry name" value="Mur-like, catalytic domain"/>
    <property type="match status" value="1"/>
</dbReference>
<dbReference type="InterPro" id="IPR036565">
    <property type="entry name" value="Mur-like_cat_sf"/>
</dbReference>
<dbReference type="SUPFAM" id="SSF53244">
    <property type="entry name" value="MurD-like peptide ligases, peptide-binding domain"/>
    <property type="match status" value="1"/>
</dbReference>
<dbReference type="InterPro" id="IPR013221">
    <property type="entry name" value="Mur_ligase_cen"/>
</dbReference>
<keyword evidence="3 10" id="KW-0436">Ligase</keyword>
<keyword evidence="6 10" id="KW-0067">ATP-binding</keyword>
<dbReference type="SUPFAM" id="SSF53623">
    <property type="entry name" value="MurD-like peptide ligases, catalytic domain"/>
    <property type="match status" value="1"/>
</dbReference>
<sequence>MFTTFEQVVTFFDKRKSLGIKPGLERIRALLEYCGEPQRKMKAIHIAGTNGKGSTSHFIKDALIANNYHTGLFTSPSVTLNGHIWYQDRPITESEFIIALNELYPAIEKLDSQGMHPTEFEIITVVAFLYFSKHTEIAVIEAGMGGRADTTNCFEPILSIITNVAKDHTAFLGDNLKQIAYHKAGIIKEGVPVITGELAEEANFVVLKVAEGCKAPLYQLGTDFTVQMTGIKEGLQHLIWWEGDMQHEFQLKMKGVYQAENAALALKVFALLKEQGFRIHMNTAIQALQNTSVPGRFEQISETPTIILDGAHNPDGIKSFIRSVEANHPNKQRHLLFGVFKDKDIAGMLEGLQSSFTSIKLTSFEHPRAASKEHLTHYTSEMESVSYQPWRESVKEMTHPDVVYFITGSLHFIMQVRKFLTE</sequence>
<accession>A0ABW5PZK3</accession>
<dbReference type="EMBL" id="JBHUMX010000019">
    <property type="protein sequence ID" value="MFD2628688.1"/>
    <property type="molecule type" value="Genomic_DNA"/>
</dbReference>
<protein>
    <recommendedName>
        <fullName evidence="2">tetrahydrofolate synthase</fullName>
        <ecNumber evidence="2">6.3.2.17</ecNumber>
    </recommendedName>
    <alternativeName>
        <fullName evidence="8">Tetrahydrofolylpolyglutamate synthase</fullName>
    </alternativeName>
</protein>
<comment type="similarity">
    <text evidence="1 10">Belongs to the folylpolyglutamate synthase family.</text>
</comment>
<feature type="domain" description="Mur ligase C-terminal" evidence="11">
    <location>
        <begin position="295"/>
        <end position="392"/>
    </location>
</feature>